<evidence type="ECO:0000256" key="5">
    <source>
        <dbReference type="ARBA" id="ARBA00022960"/>
    </source>
</evidence>
<sequence length="369" mass="39443">MGAHSKNRLTIVLAAGGTGGHMIPAEAVADALSARGHNLILVTDPRGDAYPAIMDNYERTVLKTNGMSAGLLGKVKGAFSLARDTIACRQFLKKVKADVVIGFGGYPSMPTVVAAKSCGIPYILHEQNTVLGRVNRLMAKSSEAIALAYENTWRIPENVEYFVTGNPVRKQVLDSLSHGYSLPRSGETFNVLIMGGSQGAHILSKVVPNAIAALVEADRKRLKVVHQARVEDIELVSNIYEQAGVSATVESYFVDIPQRMATSQLVISRAGASSLAEISVLGLPSFLVPLKIAMDDHQTTNAAVLSEAGAAVVFREEEFTVESVKENITQLLSDGSKRLQAMSKAAQSCGSEHSALVLADLIEKVCKRS</sequence>
<keyword evidence="7 10" id="KW-0472">Membrane</keyword>
<feature type="domain" description="Glycosyl transferase family 28 C-terminal" evidence="12">
    <location>
        <begin position="191"/>
        <end position="347"/>
    </location>
</feature>
<dbReference type="InterPro" id="IPR004276">
    <property type="entry name" value="GlycoTrans_28_N"/>
</dbReference>
<dbReference type="InterPro" id="IPR006009">
    <property type="entry name" value="GlcNAc_MurG"/>
</dbReference>
<dbReference type="PANTHER" id="PTHR21015:SF22">
    <property type="entry name" value="GLYCOSYLTRANSFERASE"/>
    <property type="match status" value="1"/>
</dbReference>
<feature type="binding site" evidence="10">
    <location>
        <begin position="18"/>
        <end position="20"/>
    </location>
    <ligand>
        <name>UDP-N-acetyl-alpha-D-glucosamine</name>
        <dbReference type="ChEBI" id="CHEBI:57705"/>
    </ligand>
</feature>
<dbReference type="GO" id="GO:0071555">
    <property type="term" value="P:cell wall organization"/>
    <property type="evidence" value="ECO:0007669"/>
    <property type="project" value="UniProtKB-KW"/>
</dbReference>
<comment type="catalytic activity">
    <reaction evidence="10">
        <text>di-trans,octa-cis-undecaprenyl diphospho-N-acetyl-alpha-D-muramoyl-L-alanyl-D-glutamyl-meso-2,6-diaminopimeloyl-D-alanyl-D-alanine + UDP-N-acetyl-alpha-D-glucosamine = di-trans,octa-cis-undecaprenyl diphospho-[N-acetyl-alpha-D-glucosaminyl-(1-&gt;4)]-N-acetyl-alpha-D-muramoyl-L-alanyl-D-glutamyl-meso-2,6-diaminopimeloyl-D-alanyl-D-alanine + UDP + H(+)</text>
        <dbReference type="Rhea" id="RHEA:31227"/>
        <dbReference type="ChEBI" id="CHEBI:15378"/>
        <dbReference type="ChEBI" id="CHEBI:57705"/>
        <dbReference type="ChEBI" id="CHEBI:58223"/>
        <dbReference type="ChEBI" id="CHEBI:61387"/>
        <dbReference type="ChEBI" id="CHEBI:61388"/>
        <dbReference type="EC" id="2.4.1.227"/>
    </reaction>
</comment>
<evidence type="ECO:0000313" key="13">
    <source>
        <dbReference type="EMBL" id="WND01594.1"/>
    </source>
</evidence>
<evidence type="ECO:0000256" key="10">
    <source>
        <dbReference type="HAMAP-Rule" id="MF_00033"/>
    </source>
</evidence>
<evidence type="ECO:0000256" key="6">
    <source>
        <dbReference type="ARBA" id="ARBA00022984"/>
    </source>
</evidence>
<evidence type="ECO:0000259" key="11">
    <source>
        <dbReference type="Pfam" id="PF03033"/>
    </source>
</evidence>
<comment type="caution">
    <text evidence="10">Lacks conserved residue(s) required for the propagation of feature annotation.</text>
</comment>
<dbReference type="Pfam" id="PF04101">
    <property type="entry name" value="Glyco_tran_28_C"/>
    <property type="match status" value="1"/>
</dbReference>
<gene>
    <name evidence="10 13" type="primary">murG</name>
    <name evidence="13" type="ORF">QGN29_08480</name>
</gene>
<dbReference type="RefSeq" id="WP_310797422.1">
    <property type="nucleotide sequence ID" value="NZ_CP123872.1"/>
</dbReference>
<dbReference type="CDD" id="cd03785">
    <property type="entry name" value="GT28_MurG"/>
    <property type="match status" value="1"/>
</dbReference>
<dbReference type="HAMAP" id="MF_00033">
    <property type="entry name" value="MurG"/>
    <property type="match status" value="1"/>
</dbReference>
<keyword evidence="14" id="KW-1185">Reference proteome</keyword>
<dbReference type="GO" id="GO:0008360">
    <property type="term" value="P:regulation of cell shape"/>
    <property type="evidence" value="ECO:0007669"/>
    <property type="project" value="UniProtKB-KW"/>
</dbReference>
<feature type="binding site" evidence="10">
    <location>
        <position position="197"/>
    </location>
    <ligand>
        <name>UDP-N-acetyl-alpha-D-glucosamine</name>
        <dbReference type="ChEBI" id="CHEBI:57705"/>
    </ligand>
</feature>
<comment type="pathway">
    <text evidence="10">Cell wall biogenesis; peptidoglycan biosynthesis.</text>
</comment>
<dbReference type="EC" id="2.4.1.227" evidence="10"/>
<organism evidence="13 14">
    <name type="scientific">Temperatibacter marinus</name>
    <dbReference type="NCBI Taxonomy" id="1456591"/>
    <lineage>
        <taxon>Bacteria</taxon>
        <taxon>Pseudomonadati</taxon>
        <taxon>Pseudomonadota</taxon>
        <taxon>Alphaproteobacteria</taxon>
        <taxon>Kordiimonadales</taxon>
        <taxon>Temperatibacteraceae</taxon>
        <taxon>Temperatibacter</taxon>
    </lineage>
</organism>
<evidence type="ECO:0000256" key="4">
    <source>
        <dbReference type="ARBA" id="ARBA00022679"/>
    </source>
</evidence>
<dbReference type="NCBIfam" id="TIGR01133">
    <property type="entry name" value="murG"/>
    <property type="match status" value="1"/>
</dbReference>
<evidence type="ECO:0000313" key="14">
    <source>
        <dbReference type="Proteomes" id="UP001268683"/>
    </source>
</evidence>
<dbReference type="Gene3D" id="3.40.50.2000">
    <property type="entry name" value="Glycogen Phosphorylase B"/>
    <property type="match status" value="2"/>
</dbReference>
<feature type="binding site" evidence="10">
    <location>
        <position position="298"/>
    </location>
    <ligand>
        <name>UDP-N-acetyl-alpha-D-glucosamine</name>
        <dbReference type="ChEBI" id="CHEBI:57705"/>
    </ligand>
</feature>
<dbReference type="Pfam" id="PF03033">
    <property type="entry name" value="Glyco_transf_28"/>
    <property type="match status" value="1"/>
</dbReference>
<feature type="binding site" evidence="10">
    <location>
        <position position="169"/>
    </location>
    <ligand>
        <name>UDP-N-acetyl-alpha-D-glucosamine</name>
        <dbReference type="ChEBI" id="CHEBI:57705"/>
    </ligand>
</feature>
<dbReference type="GO" id="GO:0051301">
    <property type="term" value="P:cell division"/>
    <property type="evidence" value="ECO:0007669"/>
    <property type="project" value="UniProtKB-KW"/>
</dbReference>
<dbReference type="GO" id="GO:0009252">
    <property type="term" value="P:peptidoglycan biosynthetic process"/>
    <property type="evidence" value="ECO:0007669"/>
    <property type="project" value="UniProtKB-UniRule"/>
</dbReference>
<dbReference type="Proteomes" id="UP001268683">
    <property type="component" value="Chromosome"/>
</dbReference>
<keyword evidence="9 10" id="KW-0961">Cell wall biogenesis/degradation</keyword>
<keyword evidence="5 10" id="KW-0133">Cell shape</keyword>
<keyword evidence="1 10" id="KW-1003">Cell membrane</keyword>
<dbReference type="SUPFAM" id="SSF53756">
    <property type="entry name" value="UDP-Glycosyltransferase/glycogen phosphorylase"/>
    <property type="match status" value="1"/>
</dbReference>
<accession>A0AA52EFI9</accession>
<dbReference type="GO" id="GO:0005886">
    <property type="term" value="C:plasma membrane"/>
    <property type="evidence" value="ECO:0007669"/>
    <property type="project" value="UniProtKB-SubCell"/>
</dbReference>
<comment type="subcellular location">
    <subcellularLocation>
        <location evidence="10">Cell membrane</location>
        <topology evidence="10">Peripheral membrane protein</topology>
        <orientation evidence="10">Cytoplasmic side</orientation>
    </subcellularLocation>
</comment>
<keyword evidence="4 10" id="KW-0808">Transferase</keyword>
<keyword evidence="6 10" id="KW-0573">Peptidoglycan synthesis</keyword>
<keyword evidence="8 10" id="KW-0131">Cell cycle</keyword>
<evidence type="ECO:0000256" key="2">
    <source>
        <dbReference type="ARBA" id="ARBA00022618"/>
    </source>
</evidence>
<evidence type="ECO:0000259" key="12">
    <source>
        <dbReference type="Pfam" id="PF04101"/>
    </source>
</evidence>
<reference evidence="13" key="1">
    <citation type="submission" date="2023-04" db="EMBL/GenBank/DDBJ databases">
        <title>Complete genome sequence of Temperatibacter marinus.</title>
        <authorList>
            <person name="Rong J.-C."/>
            <person name="Yi M.-L."/>
            <person name="Zhao Q."/>
        </authorList>
    </citation>
    <scope>NUCLEOTIDE SEQUENCE</scope>
    <source>
        <strain evidence="13">NBRC 110045</strain>
    </source>
</reference>
<feature type="binding site" evidence="10">
    <location>
        <position position="128"/>
    </location>
    <ligand>
        <name>UDP-N-acetyl-alpha-D-glucosamine</name>
        <dbReference type="ChEBI" id="CHEBI:57705"/>
    </ligand>
</feature>
<evidence type="ECO:0000256" key="7">
    <source>
        <dbReference type="ARBA" id="ARBA00023136"/>
    </source>
</evidence>
<dbReference type="AlphaFoldDB" id="A0AA52EFI9"/>
<dbReference type="KEGG" id="tmk:QGN29_08480"/>
<evidence type="ECO:0000256" key="9">
    <source>
        <dbReference type="ARBA" id="ARBA00023316"/>
    </source>
</evidence>
<protein>
    <recommendedName>
        <fullName evidence="10">UDP-N-acetylglucosamine--N-acetylmuramyl-(pentapeptide) pyrophosphoryl-undecaprenol N-acetylglucosamine transferase</fullName>
        <ecNumber evidence="10">2.4.1.227</ecNumber>
    </recommendedName>
    <alternativeName>
        <fullName evidence="10">Undecaprenyl-PP-MurNAc-pentapeptide-UDPGlcNAc GlcNAc transferase</fullName>
    </alternativeName>
</protein>
<comment type="function">
    <text evidence="10">Cell wall formation. Catalyzes the transfer of a GlcNAc subunit on undecaprenyl-pyrophosphoryl-MurNAc-pentapeptide (lipid intermediate I) to form undecaprenyl-pyrophosphoryl-MurNAc-(pentapeptide)GlcNAc (lipid intermediate II).</text>
</comment>
<dbReference type="EMBL" id="CP123872">
    <property type="protein sequence ID" value="WND01594.1"/>
    <property type="molecule type" value="Genomic_DNA"/>
</dbReference>
<dbReference type="GO" id="GO:0050511">
    <property type="term" value="F:undecaprenyldiphospho-muramoylpentapeptide beta-N-acetylglucosaminyltransferase activity"/>
    <property type="evidence" value="ECO:0007669"/>
    <property type="project" value="UniProtKB-UniRule"/>
</dbReference>
<dbReference type="PANTHER" id="PTHR21015">
    <property type="entry name" value="UDP-N-ACETYLGLUCOSAMINE--N-ACETYLMURAMYL-(PENTAPEPTIDE) PYROPHOSPHORYL-UNDECAPRENOL N-ACETYLGLUCOSAMINE TRANSFERASE 1"/>
    <property type="match status" value="1"/>
</dbReference>
<evidence type="ECO:0000256" key="3">
    <source>
        <dbReference type="ARBA" id="ARBA00022676"/>
    </source>
</evidence>
<keyword evidence="2 10" id="KW-0132">Cell division</keyword>
<name>A0AA52EFI9_9PROT</name>
<keyword evidence="3 10" id="KW-0328">Glycosyltransferase</keyword>
<evidence type="ECO:0000256" key="8">
    <source>
        <dbReference type="ARBA" id="ARBA00023306"/>
    </source>
</evidence>
<feature type="domain" description="Glycosyltransferase family 28 N-terminal" evidence="11">
    <location>
        <begin position="11"/>
        <end position="145"/>
    </location>
</feature>
<dbReference type="GO" id="GO:0005975">
    <property type="term" value="P:carbohydrate metabolic process"/>
    <property type="evidence" value="ECO:0007669"/>
    <property type="project" value="InterPro"/>
</dbReference>
<comment type="similarity">
    <text evidence="10">Belongs to the glycosyltransferase 28 family. MurG subfamily.</text>
</comment>
<evidence type="ECO:0000256" key="1">
    <source>
        <dbReference type="ARBA" id="ARBA00022475"/>
    </source>
</evidence>
<proteinExistence type="inferred from homology"/>
<dbReference type="InterPro" id="IPR007235">
    <property type="entry name" value="Glyco_trans_28_C"/>
</dbReference>